<evidence type="ECO:0000313" key="2">
    <source>
        <dbReference type="Proteomes" id="UP000239763"/>
    </source>
</evidence>
<protein>
    <submittedName>
        <fullName evidence="1">Uncharacterized protein</fullName>
    </submittedName>
</protein>
<gene>
    <name evidence="1" type="ORF">BCV38_04515</name>
</gene>
<comment type="caution">
    <text evidence="1">The sequence shown here is derived from an EMBL/GenBank/DDBJ whole genome shotgun (WGS) entry which is preliminary data.</text>
</comment>
<accession>A0AA44VT80</accession>
<sequence>MKKAWGQVKYRNKIKTEDKVTLNLVVDKSTSKNLKTLSKEFDMPVNKIITMMSNQYVSKIKELKSKKAQADREQERRFEKLI</sequence>
<dbReference type="EMBL" id="MCSB01000013">
    <property type="protein sequence ID" value="PME29860.1"/>
    <property type="molecule type" value="Genomic_DNA"/>
</dbReference>
<dbReference type="Proteomes" id="UP000239763">
    <property type="component" value="Unassembled WGS sequence"/>
</dbReference>
<keyword evidence="2" id="KW-1185">Reference proteome</keyword>
<evidence type="ECO:0000313" key="1">
    <source>
        <dbReference type="EMBL" id="PME29860.1"/>
    </source>
</evidence>
<reference evidence="1 2" key="1">
    <citation type="journal article" date="2018" name="Nature">
        <title>A major lineage of non-tailed dsDNA viruses as unrecognized killers of marine bacteria.</title>
        <authorList>
            <person name="Kauffman K.M."/>
            <person name="Hussain F.A."/>
            <person name="Yang J."/>
            <person name="Arevalo P."/>
            <person name="Brown J.M."/>
            <person name="Chang W.K."/>
            <person name="VanInsberghe D."/>
            <person name="Elsherbini J."/>
            <person name="Sharma R.S."/>
            <person name="Cutler M.B."/>
            <person name="Kelly L."/>
            <person name="Polz M.F."/>
        </authorList>
    </citation>
    <scope>NUCLEOTIDE SEQUENCE [LARGE SCALE GENOMIC DNA]</scope>
    <source>
        <strain evidence="1 2">10N.286.55.E1</strain>
    </source>
</reference>
<proteinExistence type="predicted"/>
<dbReference type="AlphaFoldDB" id="A0AA44VT80"/>
<name>A0AA44VT80_9VIBR</name>
<organism evidence="1 2">
    <name type="scientific">Vibrio lentus</name>
    <dbReference type="NCBI Taxonomy" id="136468"/>
    <lineage>
        <taxon>Bacteria</taxon>
        <taxon>Pseudomonadati</taxon>
        <taxon>Pseudomonadota</taxon>
        <taxon>Gammaproteobacteria</taxon>
        <taxon>Vibrionales</taxon>
        <taxon>Vibrionaceae</taxon>
        <taxon>Vibrio</taxon>
    </lineage>
</organism>